<comment type="caution">
    <text evidence="2">The sequence shown here is derived from an EMBL/GenBank/DDBJ whole genome shotgun (WGS) entry which is preliminary data.</text>
</comment>
<evidence type="ECO:0000256" key="1">
    <source>
        <dbReference type="SAM" id="MobiDB-lite"/>
    </source>
</evidence>
<name>A0A2H0UEU2_9BACT</name>
<dbReference type="EMBL" id="PFBK01000002">
    <property type="protein sequence ID" value="PIR84196.1"/>
    <property type="molecule type" value="Genomic_DNA"/>
</dbReference>
<dbReference type="AlphaFoldDB" id="A0A2H0UEU2"/>
<reference evidence="3" key="1">
    <citation type="submission" date="2017-09" db="EMBL/GenBank/DDBJ databases">
        <title>Depth-based differentiation of microbial function through sediment-hosted aquifers and enrichment of novel symbionts in the deep terrestrial subsurface.</title>
        <authorList>
            <person name="Probst A.J."/>
            <person name="Ladd B."/>
            <person name="Jarett J.K."/>
            <person name="Geller-Mcgrath D.E."/>
            <person name="Sieber C.M.K."/>
            <person name="Emerson J.B."/>
            <person name="Anantharaman K."/>
            <person name="Thomas B.C."/>
            <person name="Malmstrom R."/>
            <person name="Stieglmeier M."/>
            <person name="Klingl A."/>
            <person name="Woyke T."/>
            <person name="Ryan C.M."/>
            <person name="Banfield J.F."/>
        </authorList>
    </citation>
    <scope>NUCLEOTIDE SEQUENCE [LARGE SCALE GENOMIC DNA]</scope>
</reference>
<protein>
    <submittedName>
        <fullName evidence="2">Uncharacterized protein</fullName>
    </submittedName>
</protein>
<evidence type="ECO:0000313" key="3">
    <source>
        <dbReference type="Proteomes" id="UP000231192"/>
    </source>
</evidence>
<feature type="region of interest" description="Disordered" evidence="1">
    <location>
        <begin position="26"/>
        <end position="60"/>
    </location>
</feature>
<accession>A0A2H0UEU2</accession>
<dbReference type="Proteomes" id="UP000231192">
    <property type="component" value="Unassembled WGS sequence"/>
</dbReference>
<feature type="compositionally biased region" description="Basic and acidic residues" evidence="1">
    <location>
        <begin position="26"/>
        <end position="52"/>
    </location>
</feature>
<proteinExistence type="predicted"/>
<evidence type="ECO:0000313" key="2">
    <source>
        <dbReference type="EMBL" id="PIR84196.1"/>
    </source>
</evidence>
<gene>
    <name evidence="2" type="ORF">COU18_00375</name>
</gene>
<organism evidence="2 3">
    <name type="scientific">Candidatus Kaiserbacteria bacterium CG10_big_fil_rev_8_21_14_0_10_51_14</name>
    <dbReference type="NCBI Taxonomy" id="1974610"/>
    <lineage>
        <taxon>Bacteria</taxon>
        <taxon>Candidatus Kaiseribacteriota</taxon>
    </lineage>
</organism>
<sequence length="60" mass="6755">MQLIEGGLKVGQTVLLFLQRVEEAHEEGREELGGREERSEEQEKLKGFERGGEGALMRAL</sequence>